<name>A0ABN9ZP58_PIPNA</name>
<organism evidence="1 2">
    <name type="scientific">Pipistrellus nathusii</name>
    <name type="common">Nathusius' pipistrelle</name>
    <dbReference type="NCBI Taxonomy" id="59473"/>
    <lineage>
        <taxon>Eukaryota</taxon>
        <taxon>Metazoa</taxon>
        <taxon>Chordata</taxon>
        <taxon>Craniata</taxon>
        <taxon>Vertebrata</taxon>
        <taxon>Euteleostomi</taxon>
        <taxon>Mammalia</taxon>
        <taxon>Eutheria</taxon>
        <taxon>Laurasiatheria</taxon>
        <taxon>Chiroptera</taxon>
        <taxon>Yangochiroptera</taxon>
        <taxon>Vespertilionidae</taxon>
        <taxon>Pipistrellus</taxon>
    </lineage>
</organism>
<keyword evidence="2" id="KW-1185">Reference proteome</keyword>
<reference evidence="1" key="1">
    <citation type="submission" date="2023-12" db="EMBL/GenBank/DDBJ databases">
        <authorList>
            <person name="Brown T."/>
        </authorList>
    </citation>
    <scope>NUCLEOTIDE SEQUENCE</scope>
</reference>
<evidence type="ECO:0000313" key="2">
    <source>
        <dbReference type="Proteomes" id="UP001314169"/>
    </source>
</evidence>
<dbReference type="EMBL" id="OY882876">
    <property type="protein sequence ID" value="CAK6440055.1"/>
    <property type="molecule type" value="Genomic_DNA"/>
</dbReference>
<dbReference type="Proteomes" id="UP001314169">
    <property type="component" value="Chromosome 19"/>
</dbReference>
<protein>
    <submittedName>
        <fullName evidence="1">Uncharacterized protein</fullName>
    </submittedName>
</protein>
<evidence type="ECO:0000313" key="1">
    <source>
        <dbReference type="EMBL" id="CAK6440055.1"/>
    </source>
</evidence>
<accession>A0ABN9ZP58</accession>
<gene>
    <name evidence="1" type="ORF">MPIPNATIZW_LOCUS8361</name>
</gene>
<sequence length="99" mass="10652">MSSPLGHACRSLYDFVCPFPPLGLRNPRVSSNGFMIVLKLGGVTSLPLSIATPTPHRATCKLRPLQGQALNHLLIWPLSAVSWLTSERHSQGPTGNSHG</sequence>
<proteinExistence type="predicted"/>